<dbReference type="FunFam" id="3.30.70.330:FF:001072">
    <property type="entry name" value="Nucleolin"/>
    <property type="match status" value="1"/>
</dbReference>
<sequence length="693" mass="75861">ARSLFQTPKNQTKQKKMAPPPKKVEESEEEESSELEESSGEEMIPQKKQKAAVTPAKKAATPAKKAVTPAKKAITPAKKTVATPAKKTVAPSPKKAAVLTKGAKNGKNAKKEESEEEDEDDEEDDEEEEEDEEEEDSDEEEEPAMPVKPAAKKPAAVPAKKPAVVPAKQESEEEEEEEDEDDDDEEDDESEDEAMDTTPVQVKKPTPAKAAPVKAKADSEDEEDEEDEDEEEDEEEEDEEDAEEESEDEKPVKEAPGKRKKEMANKSAPEAKKKKTDGPTSAFSLFVGNLVSTKEYEELKTGIKEFFGKKNIEILDVRIGASKRFGYVDFSSAEDLDKALQLNGKKLMGLEVKLEKAKSKETMKENKKERDARTLFVKNLPYRLTEDEMRDVFENALEIRIVMNKEGNSKGMAYVEFKTEAEANKALEEKQGTEIDGRAMVIDFTGEKSHQEHQKGGGERESKTLIVNNLSYAASEETLQELFKKASSIKMPQTNQGRPKGYAFVEFPTTEDAKEALNSCNNTEIEGRAIRLEFSSPAWQKGNANARGGFNQQSKTLFVRGLSEDTTEETLKESFEGSISARIVTDRDTGSSKGFGFVDFSSPEDAKAAKEAMEDGEIDGNKVILDFAKPKGEFQRGGGFGGRGGRGGGRGGRGGGFGGRGGGRGFGGRGGGFRGGRGGGGDHKPQGKKIKFE</sequence>
<keyword evidence="4" id="KW-0597">Phosphoprotein</keyword>
<dbReference type="Proteomes" id="UP000539032">
    <property type="component" value="Unassembled WGS sequence"/>
</dbReference>
<keyword evidence="8" id="KW-0539">Nucleus</keyword>
<dbReference type="CDD" id="cd12404">
    <property type="entry name" value="RRM2_NCL"/>
    <property type="match status" value="1"/>
</dbReference>
<keyword evidence="3" id="KW-0488">Methylation</keyword>
<dbReference type="FunFam" id="3.30.70.330:FF:000278">
    <property type="entry name" value="Nucleolin"/>
    <property type="match status" value="1"/>
</dbReference>
<dbReference type="EMBL" id="VZTL01067060">
    <property type="protein sequence ID" value="NXX61925.1"/>
    <property type="molecule type" value="Genomic_DNA"/>
</dbReference>
<dbReference type="PROSITE" id="PS50102">
    <property type="entry name" value="RRM"/>
    <property type="match status" value="4"/>
</dbReference>
<keyword evidence="13" id="KW-1185">Reference proteome</keyword>
<name>A0A7L4I897_SCOUM</name>
<gene>
    <name evidence="12" type="primary">Ncl</name>
    <name evidence="12" type="ORF">SCOUMB_R00451</name>
</gene>
<protein>
    <recommendedName>
        <fullName evidence="2">Nucleolin</fullName>
    </recommendedName>
</protein>
<dbReference type="PANTHER" id="PTHR23236">
    <property type="entry name" value="EUKARYOTIC TRANSLATION INITIATION FACTOR 4B/4H"/>
    <property type="match status" value="1"/>
</dbReference>
<dbReference type="InterPro" id="IPR034233">
    <property type="entry name" value="Nucleolin_RRM2"/>
</dbReference>
<feature type="compositionally biased region" description="Acidic residues" evidence="10">
    <location>
        <begin position="114"/>
        <end position="143"/>
    </location>
</feature>
<feature type="compositionally biased region" description="Low complexity" evidence="10">
    <location>
        <begin position="197"/>
        <end position="214"/>
    </location>
</feature>
<evidence type="ECO:0000256" key="3">
    <source>
        <dbReference type="ARBA" id="ARBA00022481"/>
    </source>
</evidence>
<dbReference type="OrthoDB" id="167718at2759"/>
<evidence type="ECO:0000313" key="13">
    <source>
        <dbReference type="Proteomes" id="UP000539032"/>
    </source>
</evidence>
<feature type="region of interest" description="Disordered" evidence="10">
    <location>
        <begin position="634"/>
        <end position="693"/>
    </location>
</feature>
<feature type="domain" description="RRM" evidence="11">
    <location>
        <begin position="283"/>
        <end position="359"/>
    </location>
</feature>
<dbReference type="SUPFAM" id="SSF54928">
    <property type="entry name" value="RNA-binding domain, RBD"/>
    <property type="match status" value="4"/>
</dbReference>
<comment type="caution">
    <text evidence="12">The sequence shown here is derived from an EMBL/GenBank/DDBJ whole genome shotgun (WGS) entry which is preliminary data.</text>
</comment>
<evidence type="ECO:0000256" key="2">
    <source>
        <dbReference type="ARBA" id="ARBA00017108"/>
    </source>
</evidence>
<feature type="domain" description="RRM" evidence="11">
    <location>
        <begin position="463"/>
        <end position="537"/>
    </location>
</feature>
<accession>A0A7L4I897</accession>
<dbReference type="SMART" id="SM00360">
    <property type="entry name" value="RRM"/>
    <property type="match status" value="4"/>
</dbReference>
<dbReference type="InterPro" id="IPR034234">
    <property type="entry name" value="Nucleolin_RRM3"/>
</dbReference>
<dbReference type="GO" id="GO:0005730">
    <property type="term" value="C:nucleolus"/>
    <property type="evidence" value="ECO:0007669"/>
    <property type="project" value="UniProtKB-SubCell"/>
</dbReference>
<dbReference type="InterPro" id="IPR035979">
    <property type="entry name" value="RBD_domain_sf"/>
</dbReference>
<evidence type="ECO:0000256" key="5">
    <source>
        <dbReference type="ARBA" id="ARBA00022737"/>
    </source>
</evidence>
<dbReference type="InterPro" id="IPR012677">
    <property type="entry name" value="Nucleotide-bd_a/b_plait_sf"/>
</dbReference>
<comment type="subcellular location">
    <subcellularLocation>
        <location evidence="1">Nucleus</location>
        <location evidence="1">Nucleolus</location>
    </subcellularLocation>
</comment>
<feature type="region of interest" description="Disordered" evidence="10">
    <location>
        <begin position="1"/>
        <end position="279"/>
    </location>
</feature>
<evidence type="ECO:0000256" key="10">
    <source>
        <dbReference type="SAM" id="MobiDB-lite"/>
    </source>
</evidence>
<dbReference type="SMART" id="SM00361">
    <property type="entry name" value="RRM_1"/>
    <property type="match status" value="3"/>
</dbReference>
<reference evidence="12 13" key="1">
    <citation type="submission" date="2020-02" db="EMBL/GenBank/DDBJ databases">
        <title>Bird 10,000 Genomes (B10K) Project - Family phase.</title>
        <authorList>
            <person name="Zhang G."/>
        </authorList>
    </citation>
    <scope>NUCLEOTIDE SEQUENCE [LARGE SCALE GENOMIC DNA]</scope>
    <source>
        <strain evidence="12">B10K-DU-002-70</strain>
        <tissue evidence="12">Muscle</tissue>
    </source>
</reference>
<evidence type="ECO:0000256" key="8">
    <source>
        <dbReference type="ARBA" id="ARBA00023242"/>
    </source>
</evidence>
<dbReference type="PANTHER" id="PTHR23236:SF119">
    <property type="entry name" value="NUCLEAR RNA-BINDING PROTEIN SART-3"/>
    <property type="match status" value="1"/>
</dbReference>
<dbReference type="GO" id="GO:0003723">
    <property type="term" value="F:RNA binding"/>
    <property type="evidence" value="ECO:0007669"/>
    <property type="project" value="UniProtKB-UniRule"/>
</dbReference>
<dbReference type="InterPro" id="IPR003954">
    <property type="entry name" value="RRM_euk-type"/>
</dbReference>
<feature type="compositionally biased region" description="Low complexity" evidence="10">
    <location>
        <begin position="147"/>
        <end position="168"/>
    </location>
</feature>
<feature type="domain" description="RRM" evidence="11">
    <location>
        <begin position="555"/>
        <end position="630"/>
    </location>
</feature>
<feature type="compositionally biased region" description="Acidic residues" evidence="10">
    <location>
        <begin position="219"/>
        <end position="248"/>
    </location>
</feature>
<feature type="compositionally biased region" description="Acidic residues" evidence="10">
    <location>
        <begin position="171"/>
        <end position="195"/>
    </location>
</feature>
<feature type="compositionally biased region" description="Acidic residues" evidence="10">
    <location>
        <begin position="26"/>
        <end position="40"/>
    </location>
</feature>
<dbReference type="InterPro" id="IPR000504">
    <property type="entry name" value="RRM_dom"/>
</dbReference>
<proteinExistence type="predicted"/>
<evidence type="ECO:0000256" key="4">
    <source>
        <dbReference type="ARBA" id="ARBA00022553"/>
    </source>
</evidence>
<feature type="domain" description="RRM" evidence="11">
    <location>
        <begin position="373"/>
        <end position="447"/>
    </location>
</feature>
<evidence type="ECO:0000256" key="9">
    <source>
        <dbReference type="PROSITE-ProRule" id="PRU00176"/>
    </source>
</evidence>
<dbReference type="InterPro" id="IPR034235">
    <property type="entry name" value="Nucleolin_RRM4"/>
</dbReference>
<feature type="compositionally biased region" description="Polar residues" evidence="10">
    <location>
        <begin position="1"/>
        <end position="11"/>
    </location>
</feature>
<feature type="non-terminal residue" evidence="12">
    <location>
        <position position="1"/>
    </location>
</feature>
<dbReference type="CDD" id="cd12405">
    <property type="entry name" value="RRM3_NCL"/>
    <property type="match status" value="1"/>
</dbReference>
<dbReference type="CDD" id="cd12406">
    <property type="entry name" value="RRM4_NCL"/>
    <property type="match status" value="1"/>
</dbReference>
<dbReference type="AlphaFoldDB" id="A0A7L4I897"/>
<evidence type="ECO:0000256" key="6">
    <source>
        <dbReference type="ARBA" id="ARBA00022884"/>
    </source>
</evidence>
<keyword evidence="7" id="KW-0238">DNA-binding</keyword>
<evidence type="ECO:0000256" key="1">
    <source>
        <dbReference type="ARBA" id="ARBA00004604"/>
    </source>
</evidence>
<keyword evidence="6 9" id="KW-0694">RNA-binding</keyword>
<feature type="compositionally biased region" description="Basic and acidic residues" evidence="10">
    <location>
        <begin position="680"/>
        <end position="693"/>
    </location>
</feature>
<evidence type="ECO:0000256" key="7">
    <source>
        <dbReference type="ARBA" id="ARBA00023125"/>
    </source>
</evidence>
<keyword evidence="5" id="KW-0677">Repeat</keyword>
<organism evidence="12 13">
    <name type="scientific">Scopus umbretta</name>
    <name type="common">Hammerkop</name>
    <dbReference type="NCBI Taxonomy" id="33581"/>
    <lineage>
        <taxon>Eukaryota</taxon>
        <taxon>Metazoa</taxon>
        <taxon>Chordata</taxon>
        <taxon>Craniata</taxon>
        <taxon>Vertebrata</taxon>
        <taxon>Euteleostomi</taxon>
        <taxon>Archelosauria</taxon>
        <taxon>Archosauria</taxon>
        <taxon>Dinosauria</taxon>
        <taxon>Saurischia</taxon>
        <taxon>Theropoda</taxon>
        <taxon>Coelurosauria</taxon>
        <taxon>Aves</taxon>
        <taxon>Neognathae</taxon>
        <taxon>Neoaves</taxon>
        <taxon>Aequornithes</taxon>
        <taxon>Pelecaniformes</taxon>
        <taxon>Scopidae</taxon>
        <taxon>Scopus</taxon>
    </lineage>
</organism>
<feature type="non-terminal residue" evidence="12">
    <location>
        <position position="693"/>
    </location>
</feature>
<evidence type="ECO:0000259" key="11">
    <source>
        <dbReference type="PROSITE" id="PS50102"/>
    </source>
</evidence>
<evidence type="ECO:0000313" key="12">
    <source>
        <dbReference type="EMBL" id="NXX61925.1"/>
    </source>
</evidence>
<feature type="compositionally biased region" description="Low complexity" evidence="10">
    <location>
        <begin position="51"/>
        <end position="91"/>
    </location>
</feature>
<dbReference type="GO" id="GO:0003677">
    <property type="term" value="F:DNA binding"/>
    <property type="evidence" value="ECO:0007669"/>
    <property type="project" value="UniProtKB-KW"/>
</dbReference>
<dbReference type="Pfam" id="PF00076">
    <property type="entry name" value="RRM_1"/>
    <property type="match status" value="4"/>
</dbReference>
<dbReference type="Gene3D" id="3.30.70.330">
    <property type="match status" value="4"/>
</dbReference>
<feature type="compositionally biased region" description="Gly residues" evidence="10">
    <location>
        <begin position="635"/>
        <end position="679"/>
    </location>
</feature>